<dbReference type="InterPro" id="IPR009078">
    <property type="entry name" value="Ferritin-like_SF"/>
</dbReference>
<feature type="domain" description="Ferritin/DPS" evidence="3">
    <location>
        <begin position="30"/>
        <end position="166"/>
    </location>
</feature>
<evidence type="ECO:0000259" key="3">
    <source>
        <dbReference type="Pfam" id="PF00210"/>
    </source>
</evidence>
<evidence type="ECO:0000256" key="2">
    <source>
        <dbReference type="RuleBase" id="RU003875"/>
    </source>
</evidence>
<dbReference type="RefSeq" id="WP_015091654.1">
    <property type="nucleotide sequence ID" value="NC_019567.1"/>
</dbReference>
<dbReference type="PANTHER" id="PTHR42932">
    <property type="entry name" value="GENERAL STRESS PROTEIN 20U"/>
    <property type="match status" value="1"/>
</dbReference>
<evidence type="ECO:0000313" key="5">
    <source>
        <dbReference type="Proteomes" id="UP000010074"/>
    </source>
</evidence>
<dbReference type="GO" id="GO:0008199">
    <property type="term" value="F:ferric iron binding"/>
    <property type="evidence" value="ECO:0007669"/>
    <property type="project" value="InterPro"/>
</dbReference>
<dbReference type="CDD" id="cd01043">
    <property type="entry name" value="DPS"/>
    <property type="match status" value="1"/>
</dbReference>
<dbReference type="InterPro" id="IPR023188">
    <property type="entry name" value="DPS_DNA-bd_CS"/>
</dbReference>
<protein>
    <submittedName>
        <fullName evidence="4">Putative DNA protection during starvation or oxydative stress transcription regulator protein</fullName>
    </submittedName>
</protein>
<proteinExistence type="inferred from homology"/>
<dbReference type="AlphaFoldDB" id="K7YX07"/>
<sequence length="168" mass="19101">MRSQNAQSLNESKSVSNLKSVETGTDSVVETLKKSLAEEYLLQLKTQNFHWNVEGPLFFSLHKMFEEQYGQLAEFVDRTAEVIRALKVKAPGSFKEFRELSSIQEASDKLTANQMIEMLSQDHTNLAIALKSRLETAEDAEETSAVTLYEDLIGFHEKAAWMIRSHRS</sequence>
<dbReference type="OrthoDB" id="5293383at2"/>
<dbReference type="HOGENOM" id="CLU_098183_2_1_7"/>
<dbReference type="PROSITE" id="PS00818">
    <property type="entry name" value="DPS_1"/>
    <property type="match status" value="1"/>
</dbReference>
<accession>K7YX07</accession>
<dbReference type="InterPro" id="IPR012347">
    <property type="entry name" value="Ferritin-like"/>
</dbReference>
<organism evidence="4 5">
    <name type="scientific">Bdellovibrio bacteriovorus str. Tiberius</name>
    <dbReference type="NCBI Taxonomy" id="1069642"/>
    <lineage>
        <taxon>Bacteria</taxon>
        <taxon>Pseudomonadati</taxon>
        <taxon>Bdellovibrionota</taxon>
        <taxon>Bdellovibrionia</taxon>
        <taxon>Bdellovibrionales</taxon>
        <taxon>Pseudobdellovibrionaceae</taxon>
        <taxon>Bdellovibrio</taxon>
    </lineage>
</organism>
<dbReference type="InterPro" id="IPR008331">
    <property type="entry name" value="Ferritin_DPS_dom"/>
</dbReference>
<dbReference type="Gene3D" id="1.20.1260.10">
    <property type="match status" value="1"/>
</dbReference>
<name>K7YX07_BDEBC</name>
<evidence type="ECO:0000313" key="4">
    <source>
        <dbReference type="EMBL" id="AFY02218.1"/>
    </source>
</evidence>
<dbReference type="InterPro" id="IPR002177">
    <property type="entry name" value="DPS_DNA-bd"/>
</dbReference>
<dbReference type="EMBL" id="CP002930">
    <property type="protein sequence ID" value="AFY02218.1"/>
    <property type="molecule type" value="Genomic_DNA"/>
</dbReference>
<dbReference type="Proteomes" id="UP000010074">
    <property type="component" value="Chromosome"/>
</dbReference>
<dbReference type="PANTHER" id="PTHR42932:SF3">
    <property type="entry name" value="DNA PROTECTION DURING STARVATION PROTEIN"/>
    <property type="match status" value="1"/>
</dbReference>
<dbReference type="SUPFAM" id="SSF47240">
    <property type="entry name" value="Ferritin-like"/>
    <property type="match status" value="1"/>
</dbReference>
<dbReference type="PRINTS" id="PR01346">
    <property type="entry name" value="HELNAPAPROT"/>
</dbReference>
<evidence type="ECO:0000256" key="1">
    <source>
        <dbReference type="ARBA" id="ARBA00009497"/>
    </source>
</evidence>
<comment type="similarity">
    <text evidence="1 2">Belongs to the Dps family.</text>
</comment>
<dbReference type="GO" id="GO:0016722">
    <property type="term" value="F:oxidoreductase activity, acting on metal ions"/>
    <property type="evidence" value="ECO:0007669"/>
    <property type="project" value="InterPro"/>
</dbReference>
<reference evidence="4 5" key="1">
    <citation type="journal article" date="2012" name="BMC Genomics">
        <title>Genome analysis of a simultaneously predatory and prey-independent, novel Bdellovibrio bacteriovorus from the River Tiber, supports in silico predictions of both ancient and recent lateral gene transfer from diverse bacteria.</title>
        <authorList>
            <person name="Hobley L."/>
            <person name="Lerner T.R."/>
            <person name="Williams L.E."/>
            <person name="Lambert C."/>
            <person name="Till R."/>
            <person name="Milner D.S."/>
            <person name="Basford S.M."/>
            <person name="Capeness M.J."/>
            <person name="Fenton A.K."/>
            <person name="Atterbury R.J."/>
            <person name="Harris M.A."/>
            <person name="Sockett R.E."/>
        </authorList>
    </citation>
    <scope>NUCLEOTIDE SEQUENCE [LARGE SCALE GENOMIC DNA]</scope>
    <source>
        <strain evidence="4 5">Tiberius</strain>
    </source>
</reference>
<dbReference type="KEGG" id="bbat:Bdt_2535"/>
<gene>
    <name evidence="4" type="primary">dps</name>
    <name evidence="4" type="ORF">Bdt_2535</name>
</gene>
<dbReference type="PATRIC" id="fig|1069642.3.peg.2510"/>
<dbReference type="Pfam" id="PF00210">
    <property type="entry name" value="Ferritin"/>
    <property type="match status" value="1"/>
</dbReference>
<dbReference type="STRING" id="1069642.Bdt_2535"/>
<dbReference type="PIRSF" id="PIRSF005900">
    <property type="entry name" value="Dps"/>
    <property type="match status" value="1"/>
</dbReference>